<dbReference type="Gene3D" id="3.60.140.10">
    <property type="entry name" value="CNF1/YfiH-like putative cysteine hydrolases"/>
    <property type="match status" value="1"/>
</dbReference>
<evidence type="ECO:0000256" key="9">
    <source>
        <dbReference type="ARBA" id="ARBA00047989"/>
    </source>
</evidence>
<dbReference type="SUPFAM" id="SSF64438">
    <property type="entry name" value="CNF1/YfiH-like putative cysteine hydrolases"/>
    <property type="match status" value="1"/>
</dbReference>
<evidence type="ECO:0000256" key="11">
    <source>
        <dbReference type="ARBA" id="ARBA00049893"/>
    </source>
</evidence>
<evidence type="ECO:0000256" key="4">
    <source>
        <dbReference type="ARBA" id="ARBA00007353"/>
    </source>
</evidence>
<keyword evidence="6" id="KW-0479">Metal-binding</keyword>
<comment type="catalytic activity">
    <reaction evidence="11">
        <text>S-methyl-5'-thioadenosine + phosphate = 5-(methylsulfanyl)-alpha-D-ribose 1-phosphate + adenine</text>
        <dbReference type="Rhea" id="RHEA:11852"/>
        <dbReference type="ChEBI" id="CHEBI:16708"/>
        <dbReference type="ChEBI" id="CHEBI:17509"/>
        <dbReference type="ChEBI" id="CHEBI:43474"/>
        <dbReference type="ChEBI" id="CHEBI:58533"/>
        <dbReference type="EC" id="2.4.2.28"/>
    </reaction>
    <physiologicalReaction direction="left-to-right" evidence="11">
        <dbReference type="Rhea" id="RHEA:11853"/>
    </physiologicalReaction>
</comment>
<accession>A0A841TX22</accession>
<dbReference type="GO" id="GO:0005507">
    <property type="term" value="F:copper ion binding"/>
    <property type="evidence" value="ECO:0007669"/>
    <property type="project" value="TreeGrafter"/>
</dbReference>
<evidence type="ECO:0000256" key="10">
    <source>
        <dbReference type="ARBA" id="ARBA00048968"/>
    </source>
</evidence>
<comment type="function">
    <text evidence="3">Purine nucleoside enzyme that catalyzes the phosphorolysis of adenosine and inosine nucleosides, yielding D-ribose 1-phosphate and the respective free bases, adenine and hypoxanthine. Also catalyzes the phosphorolysis of S-methyl-5'-thioadenosine into adenine and S-methyl-5-thio-alpha-D-ribose 1-phosphate. Also has adenosine deaminase activity.</text>
</comment>
<dbReference type="GO" id="GO:0017061">
    <property type="term" value="F:S-methyl-5-thioadenosine phosphorylase activity"/>
    <property type="evidence" value="ECO:0007669"/>
    <property type="project" value="UniProtKB-EC"/>
</dbReference>
<sequence>MEPFKLTDYEDNDGSSPVLLRLDRWEQREGLTAGFTTRIGGVSSAPRNSLNTALHVGDDSEDVVANRRRVAEALGWEFSAWTCAEQVHGNRVHVVAAADKGSGSLDRASAIQEADALVANEPGVLLVMYFADCVPLYFYDPESGAVGLAHAGWKGTVLDVAAETVRAMGERFGSRPEALLGAIGPSIGACCYEVDEAVLKHVRPLAEAVGAGAAGGEGAFHTPTGNGRARLDLKEMNRHLMIKAGILPSRIELTTWCTGCRTDLFFSHRMENGATGRMMSWLGKKG</sequence>
<comment type="catalytic activity">
    <reaction evidence="9">
        <text>adenosine + H2O + H(+) = inosine + NH4(+)</text>
        <dbReference type="Rhea" id="RHEA:24408"/>
        <dbReference type="ChEBI" id="CHEBI:15377"/>
        <dbReference type="ChEBI" id="CHEBI:15378"/>
        <dbReference type="ChEBI" id="CHEBI:16335"/>
        <dbReference type="ChEBI" id="CHEBI:17596"/>
        <dbReference type="ChEBI" id="CHEBI:28938"/>
        <dbReference type="EC" id="3.5.4.4"/>
    </reaction>
    <physiologicalReaction direction="left-to-right" evidence="9">
        <dbReference type="Rhea" id="RHEA:24409"/>
    </physiologicalReaction>
</comment>
<evidence type="ECO:0000256" key="2">
    <source>
        <dbReference type="ARBA" id="ARBA00001947"/>
    </source>
</evidence>
<reference evidence="13 14" key="1">
    <citation type="submission" date="2020-08" db="EMBL/GenBank/DDBJ databases">
        <title>Cohnella phylogeny.</title>
        <authorList>
            <person name="Dunlap C."/>
        </authorList>
    </citation>
    <scope>NUCLEOTIDE SEQUENCE [LARGE SCALE GENOMIC DNA]</scope>
    <source>
        <strain evidence="13 14">DSM 25239</strain>
    </source>
</reference>
<comment type="similarity">
    <text evidence="4 12">Belongs to the purine nucleoside phosphorylase YfiH/LACC1 family.</text>
</comment>
<comment type="catalytic activity">
    <reaction evidence="10">
        <text>adenosine + phosphate = alpha-D-ribose 1-phosphate + adenine</text>
        <dbReference type="Rhea" id="RHEA:27642"/>
        <dbReference type="ChEBI" id="CHEBI:16335"/>
        <dbReference type="ChEBI" id="CHEBI:16708"/>
        <dbReference type="ChEBI" id="CHEBI:43474"/>
        <dbReference type="ChEBI" id="CHEBI:57720"/>
        <dbReference type="EC" id="2.4.2.1"/>
    </reaction>
    <physiologicalReaction direction="left-to-right" evidence="10">
        <dbReference type="Rhea" id="RHEA:27643"/>
    </physiologicalReaction>
</comment>
<keyword evidence="14" id="KW-1185">Reference proteome</keyword>
<evidence type="ECO:0000256" key="7">
    <source>
        <dbReference type="ARBA" id="ARBA00022801"/>
    </source>
</evidence>
<comment type="cofactor">
    <cofactor evidence="2">
        <name>Zn(2+)</name>
        <dbReference type="ChEBI" id="CHEBI:29105"/>
    </cofactor>
</comment>
<proteinExistence type="inferred from homology"/>
<evidence type="ECO:0000313" key="14">
    <source>
        <dbReference type="Proteomes" id="UP000553776"/>
    </source>
</evidence>
<comment type="catalytic activity">
    <reaction evidence="1">
        <text>inosine + phosphate = alpha-D-ribose 1-phosphate + hypoxanthine</text>
        <dbReference type="Rhea" id="RHEA:27646"/>
        <dbReference type="ChEBI" id="CHEBI:17368"/>
        <dbReference type="ChEBI" id="CHEBI:17596"/>
        <dbReference type="ChEBI" id="CHEBI:43474"/>
        <dbReference type="ChEBI" id="CHEBI:57720"/>
        <dbReference type="EC" id="2.4.2.1"/>
    </reaction>
    <physiologicalReaction direction="left-to-right" evidence="1">
        <dbReference type="Rhea" id="RHEA:27647"/>
    </physiologicalReaction>
</comment>
<evidence type="ECO:0000256" key="6">
    <source>
        <dbReference type="ARBA" id="ARBA00022723"/>
    </source>
</evidence>
<dbReference type="InterPro" id="IPR038371">
    <property type="entry name" value="Cu_polyphenol_OxRdtase_sf"/>
</dbReference>
<dbReference type="PANTHER" id="PTHR30616">
    <property type="entry name" value="UNCHARACTERIZED PROTEIN YFIH"/>
    <property type="match status" value="1"/>
</dbReference>
<dbReference type="CDD" id="cd16833">
    <property type="entry name" value="YfiH"/>
    <property type="match status" value="1"/>
</dbReference>
<dbReference type="RefSeq" id="WP_185134453.1">
    <property type="nucleotide sequence ID" value="NZ_JACJVR010000010.1"/>
</dbReference>
<dbReference type="GO" id="GO:0016787">
    <property type="term" value="F:hydrolase activity"/>
    <property type="evidence" value="ECO:0007669"/>
    <property type="project" value="UniProtKB-KW"/>
</dbReference>
<comment type="caution">
    <text evidence="13">The sequence shown here is derived from an EMBL/GenBank/DDBJ whole genome shotgun (WGS) entry which is preliminary data.</text>
</comment>
<gene>
    <name evidence="13" type="primary">pgeF</name>
    <name evidence="13" type="ORF">H7B90_03300</name>
</gene>
<evidence type="ECO:0000256" key="12">
    <source>
        <dbReference type="RuleBase" id="RU361274"/>
    </source>
</evidence>
<dbReference type="Proteomes" id="UP000553776">
    <property type="component" value="Unassembled WGS sequence"/>
</dbReference>
<organism evidence="13 14">
    <name type="scientific">Cohnella xylanilytica</name>
    <dbReference type="NCBI Taxonomy" id="557555"/>
    <lineage>
        <taxon>Bacteria</taxon>
        <taxon>Bacillati</taxon>
        <taxon>Bacillota</taxon>
        <taxon>Bacilli</taxon>
        <taxon>Bacillales</taxon>
        <taxon>Paenibacillaceae</taxon>
        <taxon>Cohnella</taxon>
    </lineage>
</organism>
<dbReference type="Pfam" id="PF02578">
    <property type="entry name" value="Cu-oxidase_4"/>
    <property type="match status" value="1"/>
</dbReference>
<dbReference type="AlphaFoldDB" id="A0A841TX22"/>
<evidence type="ECO:0000256" key="8">
    <source>
        <dbReference type="ARBA" id="ARBA00022833"/>
    </source>
</evidence>
<evidence type="ECO:0000256" key="3">
    <source>
        <dbReference type="ARBA" id="ARBA00003215"/>
    </source>
</evidence>
<evidence type="ECO:0000256" key="1">
    <source>
        <dbReference type="ARBA" id="ARBA00000553"/>
    </source>
</evidence>
<name>A0A841TX22_9BACL</name>
<dbReference type="EMBL" id="JACJVR010000010">
    <property type="protein sequence ID" value="MBB6690420.1"/>
    <property type="molecule type" value="Genomic_DNA"/>
</dbReference>
<keyword evidence="5" id="KW-0808">Transferase</keyword>
<dbReference type="PANTHER" id="PTHR30616:SF2">
    <property type="entry name" value="PURINE NUCLEOSIDE PHOSPHORYLASE LACC1"/>
    <property type="match status" value="1"/>
</dbReference>
<keyword evidence="7" id="KW-0378">Hydrolase</keyword>
<evidence type="ECO:0000313" key="13">
    <source>
        <dbReference type="EMBL" id="MBB6690420.1"/>
    </source>
</evidence>
<protein>
    <recommendedName>
        <fullName evidence="12">Purine nucleoside phosphorylase</fullName>
    </recommendedName>
</protein>
<dbReference type="NCBIfam" id="TIGR00726">
    <property type="entry name" value="peptidoglycan editing factor PgeF"/>
    <property type="match status" value="1"/>
</dbReference>
<evidence type="ECO:0000256" key="5">
    <source>
        <dbReference type="ARBA" id="ARBA00022679"/>
    </source>
</evidence>
<dbReference type="InterPro" id="IPR003730">
    <property type="entry name" value="Cu_polyphenol_OxRdtase"/>
</dbReference>
<keyword evidence="8" id="KW-0862">Zinc</keyword>
<dbReference type="InterPro" id="IPR011324">
    <property type="entry name" value="Cytotoxic_necrot_fac-like_cat"/>
</dbReference>